<dbReference type="InterPro" id="IPR050740">
    <property type="entry name" value="Aldehyde_DH_Superfamily"/>
</dbReference>
<sequence>MHSIDPRTAQPFGASWPDTTADELDAICAAAAKAATSMRRKTTRERADMLEHMAAALEERRSDLVALADAETALGEPRLNGELTRTAFQLRFLAEAILSGDHHRATISPPTDSPMGPLPDLRRSVVPLGPIAVFAASNFPFAFSVPGGDTAAAIAAGCPVVVKVHPSHPALSAAVASALTDALDRAGAPAGTFAAVSGVETGARLVQHRAIAAVAFTGSLQGGRALFDLACARPDPIPFYGELGSLNPVVVTPAAARARGAGIGADWVASVTLGGGQFCTKPGLLLVPADGAAPVIEAIGTAVGSSPAAVLLNEPTHRRFGSGVERLTEHTTLVASSAADASTGFSASPVVVRTTVAAALQAPGVLDEIFGPVGIVLEYATLAEVDELLDHLGGTLTATIQGEDRDPDAPALVELAAGVAGRVIWNGYPTGVAVSPSMQHGGPWPASTAPRDTSVGTASIERFVRPVSYQNLPEPLLPPELRTP</sequence>
<evidence type="ECO:0000256" key="1">
    <source>
        <dbReference type="ARBA" id="ARBA00023002"/>
    </source>
</evidence>
<dbReference type="GO" id="GO:0016620">
    <property type="term" value="F:oxidoreductase activity, acting on the aldehyde or oxo group of donors, NAD or NADP as acceptor"/>
    <property type="evidence" value="ECO:0007669"/>
    <property type="project" value="InterPro"/>
</dbReference>
<dbReference type="CDD" id="cd07129">
    <property type="entry name" value="ALDH_KGSADH"/>
    <property type="match status" value="1"/>
</dbReference>
<name>A0A239NEZ8_9ACTN</name>
<dbReference type="Gene3D" id="3.40.309.10">
    <property type="entry name" value="Aldehyde Dehydrogenase, Chain A, domain 2"/>
    <property type="match status" value="1"/>
</dbReference>
<dbReference type="Pfam" id="PF00171">
    <property type="entry name" value="Aldedh"/>
    <property type="match status" value="1"/>
</dbReference>
<dbReference type="PANTHER" id="PTHR43353">
    <property type="entry name" value="SUCCINATE-SEMIALDEHYDE DEHYDROGENASE, MITOCHONDRIAL"/>
    <property type="match status" value="1"/>
</dbReference>
<evidence type="ECO:0000313" key="4">
    <source>
        <dbReference type="Proteomes" id="UP000198318"/>
    </source>
</evidence>
<dbReference type="InterPro" id="IPR016161">
    <property type="entry name" value="Ald_DH/histidinol_DH"/>
</dbReference>
<dbReference type="Gene3D" id="3.40.605.10">
    <property type="entry name" value="Aldehyde Dehydrogenase, Chain A, domain 1"/>
    <property type="match status" value="1"/>
</dbReference>
<dbReference type="InterPro" id="IPR015590">
    <property type="entry name" value="Aldehyde_DH_dom"/>
</dbReference>
<organism evidence="3 4">
    <name type="scientific">Actinomadura meyerae</name>
    <dbReference type="NCBI Taxonomy" id="240840"/>
    <lineage>
        <taxon>Bacteria</taxon>
        <taxon>Bacillati</taxon>
        <taxon>Actinomycetota</taxon>
        <taxon>Actinomycetes</taxon>
        <taxon>Streptosporangiales</taxon>
        <taxon>Thermomonosporaceae</taxon>
        <taxon>Actinomadura</taxon>
    </lineage>
</organism>
<reference evidence="3 4" key="1">
    <citation type="submission" date="2017-06" db="EMBL/GenBank/DDBJ databases">
        <authorList>
            <person name="Kim H.J."/>
            <person name="Triplett B.A."/>
        </authorList>
    </citation>
    <scope>NUCLEOTIDE SEQUENCE [LARGE SCALE GENOMIC DNA]</scope>
    <source>
        <strain evidence="3 4">DSM 44715</strain>
    </source>
</reference>
<proteinExistence type="predicted"/>
<dbReference type="InterPro" id="IPR016163">
    <property type="entry name" value="Ald_DH_C"/>
</dbReference>
<dbReference type="RefSeq" id="WP_089329711.1">
    <property type="nucleotide sequence ID" value="NZ_FZOR01000040.1"/>
</dbReference>
<dbReference type="OrthoDB" id="9770537at2"/>
<dbReference type="AlphaFoldDB" id="A0A239NEZ8"/>
<keyword evidence="4" id="KW-1185">Reference proteome</keyword>
<gene>
    <name evidence="3" type="ORF">SAMN05443665_104018</name>
</gene>
<protein>
    <submittedName>
        <fullName evidence="3">NADP-dependent aldehyde dehydrogenase</fullName>
    </submittedName>
</protein>
<dbReference type="Proteomes" id="UP000198318">
    <property type="component" value="Unassembled WGS sequence"/>
</dbReference>
<evidence type="ECO:0000259" key="2">
    <source>
        <dbReference type="Pfam" id="PF00171"/>
    </source>
</evidence>
<dbReference type="InterPro" id="IPR016162">
    <property type="entry name" value="Ald_DH_N"/>
</dbReference>
<dbReference type="EMBL" id="FZOR01000040">
    <property type="protein sequence ID" value="SNT53330.1"/>
    <property type="molecule type" value="Genomic_DNA"/>
</dbReference>
<dbReference type="PANTHER" id="PTHR43353:SF3">
    <property type="entry name" value="ALDEHYDE DEHYDROGENASE-RELATED"/>
    <property type="match status" value="1"/>
</dbReference>
<dbReference type="InterPro" id="IPR044151">
    <property type="entry name" value="ALDH_KGSADH"/>
</dbReference>
<keyword evidence="1" id="KW-0560">Oxidoreductase</keyword>
<feature type="domain" description="Aldehyde dehydrogenase" evidence="2">
    <location>
        <begin position="2"/>
        <end position="442"/>
    </location>
</feature>
<evidence type="ECO:0000313" key="3">
    <source>
        <dbReference type="EMBL" id="SNT53330.1"/>
    </source>
</evidence>
<accession>A0A239NEZ8</accession>
<dbReference type="SUPFAM" id="SSF53720">
    <property type="entry name" value="ALDH-like"/>
    <property type="match status" value="1"/>
</dbReference>